<dbReference type="RefSeq" id="WP_304448654.1">
    <property type="nucleotide sequence ID" value="NZ_JARRAH010000001.1"/>
</dbReference>
<dbReference type="InterPro" id="IPR007527">
    <property type="entry name" value="Znf_SWIM"/>
</dbReference>
<keyword evidence="1" id="KW-0479">Metal-binding</keyword>
<protein>
    <recommendedName>
        <fullName evidence="3">SWIM-type domain-containing protein</fullName>
    </recommendedName>
</protein>
<dbReference type="Proteomes" id="UP001596406">
    <property type="component" value="Unassembled WGS sequence"/>
</dbReference>
<comment type="caution">
    <text evidence="4">The sequence shown here is derived from an EMBL/GenBank/DDBJ whole genome shotgun (WGS) entry which is preliminary data.</text>
</comment>
<organism evidence="4 5">
    <name type="scientific">Halomarina ordinaria</name>
    <dbReference type="NCBI Taxonomy" id="3033939"/>
    <lineage>
        <taxon>Archaea</taxon>
        <taxon>Methanobacteriati</taxon>
        <taxon>Methanobacteriota</taxon>
        <taxon>Stenosarchaea group</taxon>
        <taxon>Halobacteria</taxon>
        <taxon>Halobacteriales</taxon>
        <taxon>Natronomonadaceae</taxon>
        <taxon>Halomarina</taxon>
    </lineage>
</organism>
<keyword evidence="1" id="KW-0863">Zinc-finger</keyword>
<evidence type="ECO:0000256" key="1">
    <source>
        <dbReference type="PROSITE-ProRule" id="PRU00325"/>
    </source>
</evidence>
<dbReference type="InterPro" id="IPR058431">
    <property type="entry name" value="DUF8118"/>
</dbReference>
<feature type="domain" description="SWIM-type" evidence="3">
    <location>
        <begin position="78"/>
        <end position="112"/>
    </location>
</feature>
<dbReference type="PROSITE" id="PS50966">
    <property type="entry name" value="ZF_SWIM"/>
    <property type="match status" value="1"/>
</dbReference>
<keyword evidence="5" id="KW-1185">Reference proteome</keyword>
<proteinExistence type="predicted"/>
<feature type="compositionally biased region" description="Basic and acidic residues" evidence="2">
    <location>
        <begin position="160"/>
        <end position="176"/>
    </location>
</feature>
<dbReference type="EMBL" id="JBHSXM010000001">
    <property type="protein sequence ID" value="MFC6836981.1"/>
    <property type="molecule type" value="Genomic_DNA"/>
</dbReference>
<name>A0ABD5UCA0_9EURY</name>
<evidence type="ECO:0000313" key="4">
    <source>
        <dbReference type="EMBL" id="MFC6836981.1"/>
    </source>
</evidence>
<accession>A0ABD5UCA0</accession>
<reference evidence="4 5" key="1">
    <citation type="journal article" date="2019" name="Int. J. Syst. Evol. Microbiol.">
        <title>The Global Catalogue of Microorganisms (GCM) 10K type strain sequencing project: providing services to taxonomists for standard genome sequencing and annotation.</title>
        <authorList>
            <consortium name="The Broad Institute Genomics Platform"/>
            <consortium name="The Broad Institute Genome Sequencing Center for Infectious Disease"/>
            <person name="Wu L."/>
            <person name="Ma J."/>
        </authorList>
    </citation>
    <scope>NUCLEOTIDE SEQUENCE [LARGE SCALE GENOMIC DNA]</scope>
    <source>
        <strain evidence="4 5">PSRA2</strain>
    </source>
</reference>
<evidence type="ECO:0000256" key="2">
    <source>
        <dbReference type="SAM" id="MobiDB-lite"/>
    </source>
</evidence>
<dbReference type="Pfam" id="PF26435">
    <property type="entry name" value="DUF8118"/>
    <property type="match status" value="1"/>
</dbReference>
<evidence type="ECO:0000259" key="3">
    <source>
        <dbReference type="PROSITE" id="PS50966"/>
    </source>
</evidence>
<dbReference type="AlphaFoldDB" id="A0ABD5UCA0"/>
<feature type="region of interest" description="Disordered" evidence="2">
    <location>
        <begin position="137"/>
        <end position="183"/>
    </location>
</feature>
<keyword evidence="1" id="KW-0862">Zinc</keyword>
<gene>
    <name evidence="4" type="ORF">ACFQHK_10720</name>
</gene>
<sequence length="224" mass="24562">MVEKDGVPGRDSSENRAGCCTTRRWLSRREKPMTSTNAAPQERTDLDARDVRALTDYLLVVEEAPGLFLVYGEDGDEYTVDADTGACTCPDAEYRYPEGGCKHARRVAFHTGAREVPEWINHNAMDPLLVKQLADSKAPDVSPEQEVATDGGAVVDDEEATLHDEDSGDRYTEHVEPPSQGGEPYVRCVSCGWELLISLGGWDALTHAEGCPSSQQPFQSDDDD</sequence>
<evidence type="ECO:0000313" key="5">
    <source>
        <dbReference type="Proteomes" id="UP001596406"/>
    </source>
</evidence>
<dbReference type="GO" id="GO:0008270">
    <property type="term" value="F:zinc ion binding"/>
    <property type="evidence" value="ECO:0007669"/>
    <property type="project" value="UniProtKB-KW"/>
</dbReference>